<evidence type="ECO:0000256" key="2">
    <source>
        <dbReference type="ARBA" id="ARBA00022692"/>
    </source>
</evidence>
<evidence type="ECO:0000256" key="6">
    <source>
        <dbReference type="ARBA" id="ARBA00023136"/>
    </source>
</evidence>
<evidence type="ECO:0000256" key="9">
    <source>
        <dbReference type="SAM" id="MobiDB-lite"/>
    </source>
</evidence>
<accession>A0A7S2YK90</accession>
<evidence type="ECO:0000256" key="1">
    <source>
        <dbReference type="ARBA" id="ARBA00004479"/>
    </source>
</evidence>
<evidence type="ECO:0000256" key="7">
    <source>
        <dbReference type="ARBA" id="ARBA00023180"/>
    </source>
</evidence>
<sequence length="405" mass="43502">MNPQIMNHVFVLRCSQIMADDGSGSDISIPSFLVFKEDADEIKAALKDNTQVRVQMSFKVPAPDARVEYDLWTHPSDPNSRPIEKSWSVAALALAEHASFTPHHYVYDGVRAGCQDANGNNQCYNLCTNNGLYCSTDPDDDLDNGASGADVVVESLRRICLWNLYGKADGVGKPWWDYVTNFIDQCDSFDDPYGTSESKFNDPECVGSAMVAAGVDEQKVNECMAAAGGVGDDVNATNHLLEKEIADQEALGVVLIPSLLVNQAVVRGSLSFSTVLKAVCSGFSAGSEPDICKECANCQDELKCVQTNGYCPASHSDGSGGIGPSSVPIQVFAAVLIGLVVVFLAAVAIQHQRQQRYMNEQIRGIVQEYMPVTSAQGQDTSMAIPQDDDDDDEGNGSGPSSFSIT</sequence>
<evidence type="ECO:0000256" key="3">
    <source>
        <dbReference type="ARBA" id="ARBA00022729"/>
    </source>
</evidence>
<feature type="region of interest" description="Disordered" evidence="9">
    <location>
        <begin position="376"/>
        <end position="405"/>
    </location>
</feature>
<reference evidence="12" key="1">
    <citation type="submission" date="2021-01" db="EMBL/GenBank/DDBJ databases">
        <authorList>
            <person name="Corre E."/>
            <person name="Pelletier E."/>
            <person name="Niang G."/>
            <person name="Scheremetjew M."/>
            <person name="Finn R."/>
            <person name="Kale V."/>
            <person name="Holt S."/>
            <person name="Cochrane G."/>
            <person name="Meng A."/>
            <person name="Brown T."/>
            <person name="Cohen L."/>
        </authorList>
    </citation>
    <scope>NUCLEOTIDE SEQUENCE</scope>
    <source>
        <strain evidence="12">CCMP125</strain>
    </source>
</reference>
<keyword evidence="5 10" id="KW-1133">Transmembrane helix</keyword>
<dbReference type="GO" id="GO:0016020">
    <property type="term" value="C:membrane"/>
    <property type="evidence" value="ECO:0007669"/>
    <property type="project" value="UniProtKB-SubCell"/>
</dbReference>
<dbReference type="PANTHER" id="PTHR22702:SF1">
    <property type="entry name" value="PROTEASE-ASSOCIATED DOMAIN-CONTAINING PROTEIN 1"/>
    <property type="match status" value="1"/>
</dbReference>
<evidence type="ECO:0000256" key="10">
    <source>
        <dbReference type="SAM" id="Phobius"/>
    </source>
</evidence>
<feature type="transmembrane region" description="Helical" evidence="10">
    <location>
        <begin position="329"/>
        <end position="349"/>
    </location>
</feature>
<keyword evidence="3" id="KW-0732">Signal</keyword>
<keyword evidence="4" id="KW-0677">Repeat</keyword>
<evidence type="ECO:0000256" key="8">
    <source>
        <dbReference type="ARBA" id="ARBA00037847"/>
    </source>
</evidence>
<evidence type="ECO:0000256" key="5">
    <source>
        <dbReference type="ARBA" id="ARBA00022989"/>
    </source>
</evidence>
<protein>
    <recommendedName>
        <fullName evidence="11">Vacuolar sorting receptor thioredoxin-like domain-containing protein</fullName>
    </recommendedName>
</protein>
<evidence type="ECO:0000313" key="12">
    <source>
        <dbReference type="EMBL" id="CAD9980369.1"/>
    </source>
</evidence>
<evidence type="ECO:0000256" key="4">
    <source>
        <dbReference type="ARBA" id="ARBA00022737"/>
    </source>
</evidence>
<name>A0A7S2YK90_9STRA</name>
<dbReference type="GO" id="GO:0012505">
    <property type="term" value="C:endomembrane system"/>
    <property type="evidence" value="ECO:0007669"/>
    <property type="project" value="UniProtKB-SubCell"/>
</dbReference>
<evidence type="ECO:0000259" key="11">
    <source>
        <dbReference type="Pfam" id="PF25011"/>
    </source>
</evidence>
<keyword evidence="6 10" id="KW-0472">Membrane</keyword>
<organism evidence="12">
    <name type="scientific">Entomoneis paludosa</name>
    <dbReference type="NCBI Taxonomy" id="265537"/>
    <lineage>
        <taxon>Eukaryota</taxon>
        <taxon>Sar</taxon>
        <taxon>Stramenopiles</taxon>
        <taxon>Ochrophyta</taxon>
        <taxon>Bacillariophyta</taxon>
        <taxon>Bacillariophyceae</taxon>
        <taxon>Bacillariophycidae</taxon>
        <taxon>Entomoneidaceae</taxon>
        <taxon>Entomoneis</taxon>
    </lineage>
</organism>
<dbReference type="PANTHER" id="PTHR22702">
    <property type="entry name" value="PROTEASE-ASSOCIATED DOMAIN-CONTAINING PROTEIN"/>
    <property type="match status" value="1"/>
</dbReference>
<keyword evidence="7" id="KW-0325">Glycoprotein</keyword>
<dbReference type="InterPro" id="IPR056858">
    <property type="entry name" value="VSR_TRX"/>
</dbReference>
<keyword evidence="2 10" id="KW-0812">Transmembrane</keyword>
<dbReference type="Pfam" id="PF25011">
    <property type="entry name" value="VSR_TRX"/>
    <property type="match status" value="1"/>
</dbReference>
<gene>
    <name evidence="12" type="ORF">APAL1065_LOCUS19479</name>
</gene>
<comment type="subcellular location">
    <subcellularLocation>
        <location evidence="8">Endomembrane system</location>
        <topology evidence="8">Single-pass membrane protein</topology>
    </subcellularLocation>
    <subcellularLocation>
        <location evidence="1">Membrane</location>
        <topology evidence="1">Single-pass type I membrane protein</topology>
    </subcellularLocation>
</comment>
<dbReference type="AlphaFoldDB" id="A0A7S2YK90"/>
<feature type="domain" description="Vacuolar sorting receptor thioredoxin-like" evidence="11">
    <location>
        <begin position="67"/>
        <end position="280"/>
    </location>
</feature>
<proteinExistence type="predicted"/>
<dbReference type="EMBL" id="HBHT01028999">
    <property type="protein sequence ID" value="CAD9980369.1"/>
    <property type="molecule type" value="Transcribed_RNA"/>
</dbReference>
<dbReference type="Gene3D" id="3.50.30.30">
    <property type="match status" value="1"/>
</dbReference>